<keyword evidence="1" id="KW-0472">Membrane</keyword>
<dbReference type="Pfam" id="PF07331">
    <property type="entry name" value="TctB"/>
    <property type="match status" value="1"/>
</dbReference>
<dbReference type="Proteomes" id="UP000255265">
    <property type="component" value="Unassembled WGS sequence"/>
</dbReference>
<reference evidence="3 4" key="1">
    <citation type="submission" date="2018-07" db="EMBL/GenBank/DDBJ databases">
        <title>Genomic Encyclopedia of Type Strains, Phase IV (KMG-IV): sequencing the most valuable type-strain genomes for metagenomic binning, comparative biology and taxonomic classification.</title>
        <authorList>
            <person name="Goeker M."/>
        </authorList>
    </citation>
    <scope>NUCLEOTIDE SEQUENCE [LARGE SCALE GENOMIC DNA]</scope>
    <source>
        <strain evidence="3 4">DSM 21352</strain>
    </source>
</reference>
<evidence type="ECO:0000313" key="4">
    <source>
        <dbReference type="Proteomes" id="UP000255265"/>
    </source>
</evidence>
<dbReference type="EMBL" id="QQAV01000011">
    <property type="protein sequence ID" value="RDI20127.1"/>
    <property type="molecule type" value="Genomic_DNA"/>
</dbReference>
<sequence length="141" mass="15185">MNDRNLNRGLFLIALALLFGVPAFNYQIGSFAHAGPGLFPAMVSGMLLAIGIITVIRSRFVKPIPMSVNFKNIAIILASLCTFALVSTYVNMTVGIVVMVFIASLAASGKYSWVRNVKVAVVLVGFAFGFQKLLGLNLPLY</sequence>
<gene>
    <name evidence="3" type="ORF">DFR41_111103</name>
</gene>
<comment type="caution">
    <text evidence="3">The sequence shown here is derived from an EMBL/GenBank/DDBJ whole genome shotgun (WGS) entry which is preliminary data.</text>
</comment>
<dbReference type="InterPro" id="IPR009936">
    <property type="entry name" value="DUF1468"/>
</dbReference>
<organism evidence="3 4">
    <name type="scientific">Pseudacidovorax intermedius</name>
    <dbReference type="NCBI Taxonomy" id="433924"/>
    <lineage>
        <taxon>Bacteria</taxon>
        <taxon>Pseudomonadati</taxon>
        <taxon>Pseudomonadota</taxon>
        <taxon>Betaproteobacteria</taxon>
        <taxon>Burkholderiales</taxon>
        <taxon>Comamonadaceae</taxon>
        <taxon>Pseudacidovorax</taxon>
    </lineage>
</organism>
<evidence type="ECO:0000313" key="3">
    <source>
        <dbReference type="EMBL" id="RDI20127.1"/>
    </source>
</evidence>
<proteinExistence type="predicted"/>
<evidence type="ECO:0000256" key="1">
    <source>
        <dbReference type="SAM" id="Phobius"/>
    </source>
</evidence>
<dbReference type="AlphaFoldDB" id="A0A370F7B4"/>
<feature type="transmembrane region" description="Helical" evidence="1">
    <location>
        <begin position="68"/>
        <end position="86"/>
    </location>
</feature>
<protein>
    <submittedName>
        <fullName evidence="3">Tripartite tricarboxylate transporter TctB family protein</fullName>
    </submittedName>
</protein>
<keyword evidence="1" id="KW-1133">Transmembrane helix</keyword>
<evidence type="ECO:0000259" key="2">
    <source>
        <dbReference type="Pfam" id="PF07331"/>
    </source>
</evidence>
<keyword evidence="1" id="KW-0812">Transmembrane</keyword>
<dbReference type="OrthoDB" id="8902299at2"/>
<accession>A0A370F7B4</accession>
<dbReference type="RefSeq" id="WP_114804351.1">
    <property type="nucleotide sequence ID" value="NZ_CALFYD010000040.1"/>
</dbReference>
<dbReference type="STRING" id="433924.NS331_16155"/>
<feature type="transmembrane region" description="Helical" evidence="1">
    <location>
        <begin position="120"/>
        <end position="140"/>
    </location>
</feature>
<feature type="domain" description="DUF1468" evidence="2">
    <location>
        <begin position="9"/>
        <end position="139"/>
    </location>
</feature>
<feature type="transmembrane region" description="Helical" evidence="1">
    <location>
        <begin position="39"/>
        <end position="56"/>
    </location>
</feature>
<name>A0A370F7B4_9BURK</name>
<keyword evidence="4" id="KW-1185">Reference proteome</keyword>